<proteinExistence type="predicted"/>
<dbReference type="Pfam" id="PF04545">
    <property type="entry name" value="Sigma70_r4"/>
    <property type="match status" value="1"/>
</dbReference>
<dbReference type="Gene3D" id="1.20.120.1810">
    <property type="match status" value="1"/>
</dbReference>
<keyword evidence="9" id="KW-1185">Reference proteome</keyword>
<dbReference type="InterPro" id="IPR050239">
    <property type="entry name" value="Sigma-70_RNA_pol_init_factors"/>
</dbReference>
<evidence type="ECO:0000259" key="6">
    <source>
        <dbReference type="Pfam" id="PF04542"/>
    </source>
</evidence>
<dbReference type="Gene3D" id="1.10.10.10">
    <property type="entry name" value="Winged helix-like DNA-binding domain superfamily/Winged helix DNA-binding domain"/>
    <property type="match status" value="2"/>
</dbReference>
<evidence type="ECO:0000313" key="9">
    <source>
        <dbReference type="Proteomes" id="UP000774750"/>
    </source>
</evidence>
<dbReference type="InterPro" id="IPR007624">
    <property type="entry name" value="RNA_pol_sigma70_r3"/>
</dbReference>
<keyword evidence="1" id="KW-0805">Transcription regulation</keyword>
<dbReference type="InterPro" id="IPR014284">
    <property type="entry name" value="RNA_pol_sigma-70_dom"/>
</dbReference>
<keyword evidence="4" id="KW-0804">Transcription</keyword>
<feature type="domain" description="RNA polymerase sigma-70 region 2" evidence="6">
    <location>
        <begin position="11"/>
        <end position="78"/>
    </location>
</feature>
<evidence type="ECO:0000256" key="2">
    <source>
        <dbReference type="ARBA" id="ARBA00023082"/>
    </source>
</evidence>
<reference evidence="8" key="1">
    <citation type="submission" date="2020-08" db="EMBL/GenBank/DDBJ databases">
        <authorList>
            <person name="Cejkova D."/>
            <person name="Kubasova T."/>
            <person name="Jahodarova E."/>
            <person name="Rychlik I."/>
        </authorList>
    </citation>
    <scope>NUCLEOTIDE SEQUENCE</scope>
    <source>
        <strain evidence="8">An559</strain>
    </source>
</reference>
<dbReference type="Pfam" id="PF04542">
    <property type="entry name" value="Sigma70_r2"/>
    <property type="match status" value="1"/>
</dbReference>
<dbReference type="InterPro" id="IPR007630">
    <property type="entry name" value="RNA_pol_sigma70_r4"/>
</dbReference>
<name>A0A938X8N1_9FIRM</name>
<evidence type="ECO:0000259" key="7">
    <source>
        <dbReference type="Pfam" id="PF04545"/>
    </source>
</evidence>
<dbReference type="InterPro" id="IPR013324">
    <property type="entry name" value="RNA_pol_sigma_r3/r4-like"/>
</dbReference>
<evidence type="ECO:0000256" key="4">
    <source>
        <dbReference type="ARBA" id="ARBA00023163"/>
    </source>
</evidence>
<dbReference type="GO" id="GO:0006352">
    <property type="term" value="P:DNA-templated transcription initiation"/>
    <property type="evidence" value="ECO:0007669"/>
    <property type="project" value="InterPro"/>
</dbReference>
<dbReference type="SUPFAM" id="SSF88659">
    <property type="entry name" value="Sigma3 and sigma4 domains of RNA polymerase sigma factors"/>
    <property type="match status" value="2"/>
</dbReference>
<dbReference type="InterPro" id="IPR007627">
    <property type="entry name" value="RNA_pol_sigma70_r2"/>
</dbReference>
<keyword evidence="3" id="KW-0238">DNA-binding</keyword>
<dbReference type="PRINTS" id="PR00046">
    <property type="entry name" value="SIGMA70FCT"/>
</dbReference>
<protein>
    <submittedName>
        <fullName evidence="8">Sigma-70 family RNA polymerase sigma factor</fullName>
    </submittedName>
</protein>
<dbReference type="InterPro" id="IPR013325">
    <property type="entry name" value="RNA_pol_sigma_r2"/>
</dbReference>
<dbReference type="RefSeq" id="WP_204448342.1">
    <property type="nucleotide sequence ID" value="NZ_JACJKY010000035.1"/>
</dbReference>
<dbReference type="GO" id="GO:0016987">
    <property type="term" value="F:sigma factor activity"/>
    <property type="evidence" value="ECO:0007669"/>
    <property type="project" value="UniProtKB-KW"/>
</dbReference>
<dbReference type="EMBL" id="JACJKY010000035">
    <property type="protein sequence ID" value="MBM6921953.1"/>
    <property type="molecule type" value="Genomic_DNA"/>
</dbReference>
<dbReference type="GO" id="GO:0003677">
    <property type="term" value="F:DNA binding"/>
    <property type="evidence" value="ECO:0007669"/>
    <property type="project" value="UniProtKB-KW"/>
</dbReference>
<dbReference type="CDD" id="cd06171">
    <property type="entry name" value="Sigma70_r4"/>
    <property type="match status" value="1"/>
</dbReference>
<dbReference type="SUPFAM" id="SSF88946">
    <property type="entry name" value="Sigma2 domain of RNA polymerase sigma factors"/>
    <property type="match status" value="1"/>
</dbReference>
<dbReference type="NCBIfam" id="TIGR02937">
    <property type="entry name" value="sigma70-ECF"/>
    <property type="match status" value="1"/>
</dbReference>
<feature type="domain" description="RNA polymerase sigma-70 region 3" evidence="5">
    <location>
        <begin position="95"/>
        <end position="145"/>
    </location>
</feature>
<feature type="domain" description="RNA polymerase sigma-70 region 4" evidence="7">
    <location>
        <begin position="170"/>
        <end position="216"/>
    </location>
</feature>
<dbReference type="Pfam" id="PF04539">
    <property type="entry name" value="Sigma70_r3"/>
    <property type="match status" value="1"/>
</dbReference>
<organism evidence="8 9">
    <name type="scientific">Merdimmobilis hominis</name>
    <dbReference type="NCBI Taxonomy" id="2897707"/>
    <lineage>
        <taxon>Bacteria</taxon>
        <taxon>Bacillati</taxon>
        <taxon>Bacillota</taxon>
        <taxon>Clostridia</taxon>
        <taxon>Eubacteriales</taxon>
        <taxon>Oscillospiraceae</taxon>
        <taxon>Merdimmobilis</taxon>
    </lineage>
</organism>
<reference evidence="8" key="2">
    <citation type="journal article" date="2021" name="Sci. Rep.">
        <title>The distribution of antibiotic resistance genes in chicken gut microbiota commensals.</title>
        <authorList>
            <person name="Juricova H."/>
            <person name="Matiasovicova J."/>
            <person name="Kubasova T."/>
            <person name="Cejkova D."/>
            <person name="Rychlik I."/>
        </authorList>
    </citation>
    <scope>NUCLEOTIDE SEQUENCE</scope>
    <source>
        <strain evidence="8">An559</strain>
    </source>
</reference>
<keyword evidence="2" id="KW-0731">Sigma factor</keyword>
<accession>A0A938X8N1</accession>
<dbReference type="PANTHER" id="PTHR30603">
    <property type="entry name" value="RNA POLYMERASE SIGMA FACTOR RPO"/>
    <property type="match status" value="1"/>
</dbReference>
<evidence type="ECO:0000259" key="5">
    <source>
        <dbReference type="Pfam" id="PF04539"/>
    </source>
</evidence>
<comment type="caution">
    <text evidence="8">The sequence shown here is derived from an EMBL/GenBank/DDBJ whole genome shotgun (WGS) entry which is preliminary data.</text>
</comment>
<evidence type="ECO:0000256" key="1">
    <source>
        <dbReference type="ARBA" id="ARBA00023015"/>
    </source>
</evidence>
<gene>
    <name evidence="8" type="ORF">H6A12_12470</name>
</gene>
<dbReference type="AlphaFoldDB" id="A0A938X8N1"/>
<sequence length="222" mass="24845">MNTTPEELDRFVQKNLGLVHSCANRLKGRGIEYDDLYGAGCVGLLKAVAGFDESRGLMFSTYAVPVILGEMKRLFRDGGAVKVSRGLKELSLRAVREQERFMKEQFRQPTVSELAERLCVSCEQAAQAISASIPPVSLTVEEGDGNEFDLAQDSEEERLCERFSLQSSIRALSPDDRALISLRYFKGKTQTETAKALNMTQVQVSRREKKILISLKQMMAEE</sequence>
<evidence type="ECO:0000256" key="3">
    <source>
        <dbReference type="ARBA" id="ARBA00023125"/>
    </source>
</evidence>
<dbReference type="InterPro" id="IPR036388">
    <property type="entry name" value="WH-like_DNA-bd_sf"/>
</dbReference>
<dbReference type="InterPro" id="IPR000943">
    <property type="entry name" value="RNA_pol_sigma70"/>
</dbReference>
<evidence type="ECO:0000313" key="8">
    <source>
        <dbReference type="EMBL" id="MBM6921953.1"/>
    </source>
</evidence>
<dbReference type="Proteomes" id="UP000774750">
    <property type="component" value="Unassembled WGS sequence"/>
</dbReference>
<dbReference type="PANTHER" id="PTHR30603:SF17">
    <property type="entry name" value="RNA POLYMERASE SIGMA-G FACTOR"/>
    <property type="match status" value="1"/>
</dbReference>